<keyword evidence="7 8" id="KW-0472">Membrane</keyword>
<feature type="transmembrane region" description="Helical" evidence="8">
    <location>
        <begin position="266"/>
        <end position="284"/>
    </location>
</feature>
<dbReference type="RefSeq" id="WP_013822470.1">
    <property type="nucleotide sequence ID" value="NZ_FQUW01000045.1"/>
</dbReference>
<dbReference type="GO" id="GO:0005886">
    <property type="term" value="C:plasma membrane"/>
    <property type="evidence" value="ECO:0007669"/>
    <property type="project" value="UniProtKB-SubCell"/>
</dbReference>
<organism evidence="10 11">
    <name type="scientific">Desulfofundulus australicus DSM 11792</name>
    <dbReference type="NCBI Taxonomy" id="1121425"/>
    <lineage>
        <taxon>Bacteria</taxon>
        <taxon>Bacillati</taxon>
        <taxon>Bacillota</taxon>
        <taxon>Clostridia</taxon>
        <taxon>Eubacteriales</taxon>
        <taxon>Peptococcaceae</taxon>
        <taxon>Desulfofundulus</taxon>
    </lineage>
</organism>
<keyword evidence="6 8" id="KW-1133">Transmembrane helix</keyword>
<evidence type="ECO:0000256" key="1">
    <source>
        <dbReference type="ARBA" id="ARBA00004651"/>
    </source>
</evidence>
<keyword evidence="4 8" id="KW-1003">Cell membrane</keyword>
<dbReference type="PROSITE" id="PS50928">
    <property type="entry name" value="ABC_TM1"/>
    <property type="match status" value="1"/>
</dbReference>
<dbReference type="NCBIfam" id="TIGR00974">
    <property type="entry name" value="3a0107s02c"/>
    <property type="match status" value="1"/>
</dbReference>
<accession>A0A1M5D5J7</accession>
<feature type="transmembrane region" description="Helical" evidence="8">
    <location>
        <begin position="181"/>
        <end position="202"/>
    </location>
</feature>
<dbReference type="InterPro" id="IPR005672">
    <property type="entry name" value="Phosphate_PstA"/>
</dbReference>
<dbReference type="InterPro" id="IPR035906">
    <property type="entry name" value="MetI-like_sf"/>
</dbReference>
<evidence type="ECO:0000313" key="10">
    <source>
        <dbReference type="EMBL" id="SHF62264.1"/>
    </source>
</evidence>
<evidence type="ECO:0000256" key="8">
    <source>
        <dbReference type="RuleBase" id="RU363043"/>
    </source>
</evidence>
<feature type="transmembrane region" description="Helical" evidence="8">
    <location>
        <begin position="129"/>
        <end position="149"/>
    </location>
</feature>
<dbReference type="InterPro" id="IPR000515">
    <property type="entry name" value="MetI-like"/>
</dbReference>
<comment type="subcellular location">
    <subcellularLocation>
        <location evidence="1 8">Cell membrane</location>
        <topology evidence="1 8">Multi-pass membrane protein</topology>
    </subcellularLocation>
</comment>
<keyword evidence="3" id="KW-0813">Transport</keyword>
<keyword evidence="5 8" id="KW-0812">Transmembrane</keyword>
<feature type="transmembrane region" description="Helical" evidence="8">
    <location>
        <begin position="99"/>
        <end position="123"/>
    </location>
</feature>
<reference evidence="11" key="1">
    <citation type="submission" date="2016-11" db="EMBL/GenBank/DDBJ databases">
        <authorList>
            <person name="Varghese N."/>
            <person name="Submissions S."/>
        </authorList>
    </citation>
    <scope>NUCLEOTIDE SEQUENCE [LARGE SCALE GENOMIC DNA]</scope>
    <source>
        <strain evidence="11">DSM 11792</strain>
    </source>
</reference>
<dbReference type="PANTHER" id="PTHR43470:SF4">
    <property type="entry name" value="ABC TRANSPORTER PERMEASE PROTEIN YQGI-RELATED"/>
    <property type="match status" value="1"/>
</dbReference>
<dbReference type="Pfam" id="PF00528">
    <property type="entry name" value="BPD_transp_1"/>
    <property type="match status" value="1"/>
</dbReference>
<dbReference type="CDD" id="cd06261">
    <property type="entry name" value="TM_PBP2"/>
    <property type="match status" value="1"/>
</dbReference>
<dbReference type="Proteomes" id="UP000184196">
    <property type="component" value="Unassembled WGS sequence"/>
</dbReference>
<evidence type="ECO:0000256" key="7">
    <source>
        <dbReference type="ARBA" id="ARBA00023136"/>
    </source>
</evidence>
<dbReference type="PANTHER" id="PTHR43470">
    <property type="entry name" value="PHOSPHATE TRANSPORT SYSTEM PERMEASE PROTEIN PSTA-RELATED"/>
    <property type="match status" value="1"/>
</dbReference>
<evidence type="ECO:0000256" key="6">
    <source>
        <dbReference type="ARBA" id="ARBA00022989"/>
    </source>
</evidence>
<dbReference type="SUPFAM" id="SSF161098">
    <property type="entry name" value="MetI-like"/>
    <property type="match status" value="1"/>
</dbReference>
<evidence type="ECO:0000259" key="9">
    <source>
        <dbReference type="PROSITE" id="PS50928"/>
    </source>
</evidence>
<evidence type="ECO:0000256" key="5">
    <source>
        <dbReference type="ARBA" id="ARBA00022692"/>
    </source>
</evidence>
<dbReference type="EMBL" id="FQUW01000045">
    <property type="protein sequence ID" value="SHF62264.1"/>
    <property type="molecule type" value="Genomic_DNA"/>
</dbReference>
<keyword evidence="11" id="KW-1185">Reference proteome</keyword>
<dbReference type="GO" id="GO:0035435">
    <property type="term" value="P:phosphate ion transmembrane transport"/>
    <property type="evidence" value="ECO:0007669"/>
    <property type="project" value="InterPro"/>
</dbReference>
<evidence type="ECO:0000313" key="11">
    <source>
        <dbReference type="Proteomes" id="UP000184196"/>
    </source>
</evidence>
<evidence type="ECO:0000256" key="2">
    <source>
        <dbReference type="ARBA" id="ARBA00007069"/>
    </source>
</evidence>
<gene>
    <name evidence="10" type="ORF">SAMN02745218_02724</name>
</gene>
<dbReference type="GO" id="GO:0005315">
    <property type="term" value="F:phosphate transmembrane transporter activity"/>
    <property type="evidence" value="ECO:0007669"/>
    <property type="project" value="InterPro"/>
</dbReference>
<evidence type="ECO:0000256" key="3">
    <source>
        <dbReference type="ARBA" id="ARBA00022448"/>
    </source>
</evidence>
<feature type="domain" description="ABC transmembrane type-1" evidence="9">
    <location>
        <begin position="62"/>
        <end position="280"/>
    </location>
</feature>
<protein>
    <recommendedName>
        <fullName evidence="8">Phosphate transport system permease protein PstA</fullName>
    </recommendedName>
</protein>
<proteinExistence type="inferred from homology"/>
<sequence length="294" mass="31943">MNARLADRLATIMFWMGAAAVLAILALLLGYILWHGIRVIDWRFLTMPPQTIAAGGGVGPQIFNSFYLLLLTMFITAPLGLLAGIYLAEYAGKGRVTEYIRLSIETLTSLPSIVVGLFGLLIFVNMTGWGYSLMSGALALAVINLPLMVRISEESIRSVPSELREASLALGATRWETMWRVILPSAFPGLVTGAIIAAGRVFGEAAALLYTAGMSSPILNFSDLNPLSPTSPLNPFRPAETLAVHIWKINSEALIPDVRRVADGSSAVLILVVLLFNICARWLGRRIYRRLTAT</sequence>
<comment type="similarity">
    <text evidence="2 8">Belongs to the binding-protein-dependent transport system permease family. CysTW subfamily.</text>
</comment>
<dbReference type="OrthoDB" id="9785113at2"/>
<evidence type="ECO:0000256" key="4">
    <source>
        <dbReference type="ARBA" id="ARBA00022475"/>
    </source>
</evidence>
<name>A0A1M5D5J7_9FIRM</name>
<dbReference type="AlphaFoldDB" id="A0A1M5D5J7"/>
<feature type="transmembrane region" description="Helical" evidence="8">
    <location>
        <begin position="12"/>
        <end position="34"/>
    </location>
</feature>
<feature type="transmembrane region" description="Helical" evidence="8">
    <location>
        <begin position="66"/>
        <end position="87"/>
    </location>
</feature>
<dbReference type="Gene3D" id="1.10.3720.10">
    <property type="entry name" value="MetI-like"/>
    <property type="match status" value="1"/>
</dbReference>